<dbReference type="Gene3D" id="3.30.70.2970">
    <property type="entry name" value="Protein of unknown function (DUF541), domain 2"/>
    <property type="match status" value="1"/>
</dbReference>
<proteinExistence type="predicted"/>
<dbReference type="InterPro" id="IPR052022">
    <property type="entry name" value="26kDa_periplasmic_antigen"/>
</dbReference>
<protein>
    <recommendedName>
        <fullName evidence="3">DUF541 domain-containing protein</fullName>
    </recommendedName>
</protein>
<dbReference type="InterPro" id="IPR007497">
    <property type="entry name" value="SIMPL/DUF541"/>
</dbReference>
<dbReference type="Gene3D" id="3.30.110.170">
    <property type="entry name" value="Protein of unknown function (DUF541), domain 1"/>
    <property type="match status" value="1"/>
</dbReference>
<dbReference type="Pfam" id="PF04402">
    <property type="entry name" value="SIMPL"/>
    <property type="match status" value="1"/>
</dbReference>
<evidence type="ECO:0000313" key="1">
    <source>
        <dbReference type="EMBL" id="AQY21506.1"/>
    </source>
</evidence>
<accession>A0A1S7DQX3</accession>
<name>A0A1S7DQX3_RIEAN</name>
<evidence type="ECO:0008006" key="3">
    <source>
        <dbReference type="Google" id="ProtNLM"/>
    </source>
</evidence>
<sequence>MKHLFLILMLFCGQFIFGQKNFLDQPYLETSGKADTLVIPDKITININLNEADTKNKISVEEQEKRMEGALKKLGINTEKDLSLNGLSSGFKTYFLKGQNIIKQKNYSLIVRNAVTAGKALMALEEQGISNVNISKLEYTKEEELLLALKSKAVLKSRLTAERMVKALNQKLGKAIFISDENNAYPQVSPMMIRSAKAMESYDASSESPIDIEFNKIKYKTFVNVKFQLD</sequence>
<dbReference type="Proteomes" id="UP000189883">
    <property type="component" value="Chromosome"/>
</dbReference>
<dbReference type="EMBL" id="CP011859">
    <property type="protein sequence ID" value="AQY21506.1"/>
    <property type="molecule type" value="Genomic_DNA"/>
</dbReference>
<dbReference type="GO" id="GO:0006974">
    <property type="term" value="P:DNA damage response"/>
    <property type="evidence" value="ECO:0007669"/>
    <property type="project" value="TreeGrafter"/>
</dbReference>
<dbReference type="PANTHER" id="PTHR34387:SF1">
    <property type="entry name" value="PERIPLASMIC IMMUNOGENIC PROTEIN"/>
    <property type="match status" value="1"/>
</dbReference>
<dbReference type="PANTHER" id="PTHR34387">
    <property type="entry name" value="SLR1258 PROTEIN"/>
    <property type="match status" value="1"/>
</dbReference>
<gene>
    <name evidence="1" type="ORF">AB406_0548</name>
</gene>
<evidence type="ECO:0000313" key="2">
    <source>
        <dbReference type="Proteomes" id="UP000189883"/>
    </source>
</evidence>
<dbReference type="AlphaFoldDB" id="A0A1S7DQX3"/>
<organism evidence="1 2">
    <name type="scientific">Riemerella anatipestifer</name>
    <name type="common">Moraxella anatipestifer</name>
    <dbReference type="NCBI Taxonomy" id="34085"/>
    <lineage>
        <taxon>Bacteria</taxon>
        <taxon>Pseudomonadati</taxon>
        <taxon>Bacteroidota</taxon>
        <taxon>Flavobacteriia</taxon>
        <taxon>Flavobacteriales</taxon>
        <taxon>Weeksellaceae</taxon>
        <taxon>Riemerella</taxon>
    </lineage>
</organism>
<reference evidence="1 2" key="1">
    <citation type="submission" date="2015-06" db="EMBL/GenBank/DDBJ databases">
        <title>R. anatipestifer strain HXb2 is the most virulent strain so far, and the genome sequence would help us uncover the pathogenesis.</title>
        <authorList>
            <person name="Hu Q."/>
            <person name="Qi J."/>
            <person name="Bo H."/>
            <person name="Liu G."/>
            <person name="Tao M."/>
            <person name="Ding Y."/>
            <person name="Xue Y."/>
        </authorList>
    </citation>
    <scope>NUCLEOTIDE SEQUENCE [LARGE SCALE GENOMIC DNA]</scope>
    <source>
        <strain evidence="1 2">HXb2</strain>
    </source>
</reference>
<dbReference type="RefSeq" id="WP_079206767.1">
    <property type="nucleotide sequence ID" value="NZ_CP011859.1"/>
</dbReference>